<dbReference type="AlphaFoldDB" id="A0A7X9LCH0"/>
<evidence type="ECO:0000256" key="2">
    <source>
        <dbReference type="ARBA" id="ARBA00023315"/>
    </source>
</evidence>
<dbReference type="InterPro" id="IPR000182">
    <property type="entry name" value="GNAT_dom"/>
</dbReference>
<organism evidence="4 5">
    <name type="scientific">Streptococcus ratti</name>
    <dbReference type="NCBI Taxonomy" id="1341"/>
    <lineage>
        <taxon>Bacteria</taxon>
        <taxon>Bacillati</taxon>
        <taxon>Bacillota</taxon>
        <taxon>Bacilli</taxon>
        <taxon>Lactobacillales</taxon>
        <taxon>Streptococcaceae</taxon>
        <taxon>Streptococcus</taxon>
    </lineage>
</organism>
<evidence type="ECO:0000313" key="4">
    <source>
        <dbReference type="EMBL" id="NMD48254.1"/>
    </source>
</evidence>
<reference evidence="4 5" key="1">
    <citation type="submission" date="2020-04" db="EMBL/GenBank/DDBJ databases">
        <title>MicrobeNet Type strains.</title>
        <authorList>
            <person name="Nicholson A.C."/>
        </authorList>
    </citation>
    <scope>NUCLEOTIDE SEQUENCE [LARGE SCALE GENOMIC DNA]</scope>
    <source>
        <strain evidence="4 5">DSM 22768</strain>
    </source>
</reference>
<dbReference type="CDD" id="cd04301">
    <property type="entry name" value="NAT_SF"/>
    <property type="match status" value="1"/>
</dbReference>
<gene>
    <name evidence="4" type="ORF">HHO37_00870</name>
</gene>
<dbReference type="InterPro" id="IPR050832">
    <property type="entry name" value="Bact_Acetyltransf"/>
</dbReference>
<dbReference type="SUPFAM" id="SSF55729">
    <property type="entry name" value="Acyl-CoA N-acyltransferases (Nat)"/>
    <property type="match status" value="1"/>
</dbReference>
<accession>A0A7X9LCH0</accession>
<feature type="domain" description="N-acetyltransferase" evidence="3">
    <location>
        <begin position="1"/>
        <end position="157"/>
    </location>
</feature>
<evidence type="ECO:0000256" key="1">
    <source>
        <dbReference type="ARBA" id="ARBA00022679"/>
    </source>
</evidence>
<dbReference type="EMBL" id="JABASA010000001">
    <property type="protein sequence ID" value="NMD48254.1"/>
    <property type="molecule type" value="Genomic_DNA"/>
</dbReference>
<keyword evidence="2" id="KW-0012">Acyltransferase</keyword>
<dbReference type="InterPro" id="IPR016181">
    <property type="entry name" value="Acyl_CoA_acyltransferase"/>
</dbReference>
<dbReference type="RefSeq" id="WP_003088029.1">
    <property type="nucleotide sequence ID" value="NZ_CP043405.1"/>
</dbReference>
<dbReference type="Proteomes" id="UP000532121">
    <property type="component" value="Unassembled WGS sequence"/>
</dbReference>
<keyword evidence="1" id="KW-0808">Transferase</keyword>
<dbReference type="Gene3D" id="3.40.630.30">
    <property type="match status" value="1"/>
</dbReference>
<dbReference type="PANTHER" id="PTHR43877">
    <property type="entry name" value="AMINOALKYLPHOSPHONATE N-ACETYLTRANSFERASE-RELATED-RELATED"/>
    <property type="match status" value="1"/>
</dbReference>
<dbReference type="GO" id="GO:0016747">
    <property type="term" value="F:acyltransferase activity, transferring groups other than amino-acyl groups"/>
    <property type="evidence" value="ECO:0007669"/>
    <property type="project" value="InterPro"/>
</dbReference>
<proteinExistence type="predicted"/>
<dbReference type="PROSITE" id="PS51186">
    <property type="entry name" value="GNAT"/>
    <property type="match status" value="1"/>
</dbReference>
<comment type="caution">
    <text evidence="4">The sequence shown here is derived from an EMBL/GenBank/DDBJ whole genome shotgun (WGS) entry which is preliminary data.</text>
</comment>
<dbReference type="PANTHER" id="PTHR43877:SF5">
    <property type="entry name" value="BLL8307 PROTEIN"/>
    <property type="match status" value="1"/>
</dbReference>
<name>A0A7X9LCH0_STRRT</name>
<evidence type="ECO:0000313" key="5">
    <source>
        <dbReference type="Proteomes" id="UP000532121"/>
    </source>
</evidence>
<sequence length="157" mass="17673">MQLRPIEKKDNAAVAALIRHSLEKEGLAIKGTAYFDPYLDNLAGYYRSSPRSAYFVVEDNQMIVGVGGFVPVSEETAELQKLYVHRAYRGKGIAGLLLRHIFQEAKKEGFAKLYLESSHVLKQALKVYEHFGFTALESSLSFEGSHDAMDVWMVKDL</sequence>
<protein>
    <submittedName>
        <fullName evidence="4">GNAT family N-acetyltransferase</fullName>
    </submittedName>
</protein>
<dbReference type="Pfam" id="PF00583">
    <property type="entry name" value="Acetyltransf_1"/>
    <property type="match status" value="1"/>
</dbReference>
<evidence type="ECO:0000259" key="3">
    <source>
        <dbReference type="PROSITE" id="PS51186"/>
    </source>
</evidence>